<keyword evidence="2" id="KW-0255">Endonuclease</keyword>
<keyword evidence="2" id="KW-0378">Hydrolase</keyword>
<protein>
    <submittedName>
        <fullName evidence="2">Uma2 family endonuclease</fullName>
    </submittedName>
</protein>
<name>A0A9Q9UVP4_MOOP1</name>
<accession>A0A9Q9UVP4</accession>
<dbReference type="InterPro" id="IPR011335">
    <property type="entry name" value="Restrct_endonuc-II-like"/>
</dbReference>
<proteinExistence type="predicted"/>
<dbReference type="GO" id="GO:0004519">
    <property type="term" value="F:endonuclease activity"/>
    <property type="evidence" value="ECO:0007669"/>
    <property type="project" value="UniProtKB-KW"/>
</dbReference>
<dbReference type="Proteomes" id="UP000176944">
    <property type="component" value="Chromosome"/>
</dbReference>
<dbReference type="PANTHER" id="PTHR34107:SF7">
    <property type="entry name" value="SLR2092 PROTEIN"/>
    <property type="match status" value="1"/>
</dbReference>
<dbReference type="PANTHER" id="PTHR34107">
    <property type="entry name" value="SLL0198 PROTEIN-RELATED"/>
    <property type="match status" value="1"/>
</dbReference>
<dbReference type="InterPro" id="IPR012296">
    <property type="entry name" value="Nuclease_put_TT1808"/>
</dbReference>
<feature type="domain" description="Putative restriction endonuclease" evidence="1">
    <location>
        <begin position="185"/>
        <end position="238"/>
    </location>
</feature>
<dbReference type="AlphaFoldDB" id="A0A9Q9UVP4"/>
<reference evidence="2" key="1">
    <citation type="journal article" date="2017" name="Proc. Natl. Acad. Sci. U.S.A.">
        <title>Comparative genomics uncovers the prolific and distinctive metabolic potential of the cyanobacterial genus Moorea.</title>
        <authorList>
            <person name="Leao T."/>
            <person name="Castelao G."/>
            <person name="Korobeynikov A."/>
            <person name="Monroe E.A."/>
            <person name="Podell S."/>
            <person name="Glukhov E."/>
            <person name="Allen E.E."/>
            <person name="Gerwick W.H."/>
            <person name="Gerwick L."/>
        </authorList>
    </citation>
    <scope>NUCLEOTIDE SEQUENCE</scope>
    <source>
        <strain evidence="2">JHB</strain>
    </source>
</reference>
<feature type="domain" description="Putative restriction endonuclease" evidence="1">
    <location>
        <begin position="21"/>
        <end position="139"/>
    </location>
</feature>
<dbReference type="Pfam" id="PF05685">
    <property type="entry name" value="Uma2"/>
    <property type="match status" value="2"/>
</dbReference>
<dbReference type="Gene3D" id="3.90.1570.10">
    <property type="entry name" value="tt1808, chain A"/>
    <property type="match status" value="2"/>
</dbReference>
<reference evidence="2" key="2">
    <citation type="submission" date="2022-10" db="EMBL/GenBank/DDBJ databases">
        <authorList>
            <person name="Ngo T.-E."/>
        </authorList>
    </citation>
    <scope>NUCLEOTIDE SEQUENCE</scope>
    <source>
        <strain evidence="2">JHB</strain>
    </source>
</reference>
<organism evidence="2">
    <name type="scientific">Moorena producens (strain JHB)</name>
    <dbReference type="NCBI Taxonomy" id="1454205"/>
    <lineage>
        <taxon>Bacteria</taxon>
        <taxon>Bacillati</taxon>
        <taxon>Cyanobacteriota</taxon>
        <taxon>Cyanophyceae</taxon>
        <taxon>Coleofasciculales</taxon>
        <taxon>Coleofasciculaceae</taxon>
        <taxon>Moorena</taxon>
    </lineage>
</organism>
<gene>
    <name evidence="2" type="ORF">BJP36_42610</name>
</gene>
<dbReference type="CDD" id="cd06260">
    <property type="entry name" value="DUF820-like"/>
    <property type="match status" value="1"/>
</dbReference>
<evidence type="ECO:0000313" key="2">
    <source>
        <dbReference type="EMBL" id="WAN69051.1"/>
    </source>
</evidence>
<evidence type="ECO:0000259" key="1">
    <source>
        <dbReference type="Pfam" id="PF05685"/>
    </source>
</evidence>
<dbReference type="InterPro" id="IPR008538">
    <property type="entry name" value="Uma2"/>
</dbReference>
<sequence length="242" mass="27314">MNTTTISLPPTLELKLDLTDEQFWQLCHDNSDLRFERTATGELIIMSPTGSTTGERNADLIYQLKAWSRQNNLGKVFDSNSGFTLPNGADRSPDASWVQQERWDALTSVEQERFAPICPDFVVELMSPSDSLEKTRAKAMQRGLGEAARSWGGSAVLGVPPTRYCRGSPHSLLPWFPPLALCIKTMREYMENGARLGWLINRKQRKTEIYRPHQDVEILKNPNTMSGEDVLPGFVLDLSTIW</sequence>
<keyword evidence="2" id="KW-0540">Nuclease</keyword>
<dbReference type="EMBL" id="CP017708">
    <property type="protein sequence ID" value="WAN69051.1"/>
    <property type="molecule type" value="Genomic_DNA"/>
</dbReference>
<dbReference type="SUPFAM" id="SSF52980">
    <property type="entry name" value="Restriction endonuclease-like"/>
    <property type="match status" value="2"/>
</dbReference>